<feature type="domain" description="Zinc beta-ribbon" evidence="3">
    <location>
        <begin position="501"/>
        <end position="534"/>
    </location>
</feature>
<feature type="coiled-coil region" evidence="1">
    <location>
        <begin position="260"/>
        <end position="294"/>
    </location>
</feature>
<comment type="caution">
    <text evidence="4">The sequence shown here is derived from an EMBL/GenBank/DDBJ whole genome shotgun (WGS) entry which is preliminary data.</text>
</comment>
<evidence type="ECO:0000313" key="5">
    <source>
        <dbReference type="Proteomes" id="UP000245207"/>
    </source>
</evidence>
<evidence type="ECO:0000256" key="1">
    <source>
        <dbReference type="SAM" id="Coils"/>
    </source>
</evidence>
<dbReference type="AlphaFoldDB" id="A0A2U1QFZ0"/>
<evidence type="ECO:0000259" key="3">
    <source>
        <dbReference type="Pfam" id="PF23551"/>
    </source>
</evidence>
<dbReference type="Pfam" id="PF23551">
    <property type="entry name" value="Zn_ribbon_20"/>
    <property type="match status" value="1"/>
</dbReference>
<dbReference type="Proteomes" id="UP000245207">
    <property type="component" value="Unassembled WGS sequence"/>
</dbReference>
<name>A0A2U1QFZ0_ARTAN</name>
<keyword evidence="1" id="KW-0175">Coiled coil</keyword>
<proteinExistence type="predicted"/>
<dbReference type="EMBL" id="PKPP01000153">
    <property type="protein sequence ID" value="PWA96905.1"/>
    <property type="molecule type" value="Genomic_DNA"/>
</dbReference>
<dbReference type="STRING" id="35608.A0A2U1QFZ0"/>
<keyword evidence="5" id="KW-1185">Reference proteome</keyword>
<accession>A0A2U1QFZ0</accession>
<feature type="coiled-coil region" evidence="1">
    <location>
        <begin position="337"/>
        <end position="364"/>
    </location>
</feature>
<feature type="region of interest" description="Disordered" evidence="2">
    <location>
        <begin position="122"/>
        <end position="143"/>
    </location>
</feature>
<dbReference type="InterPro" id="IPR056988">
    <property type="entry name" value="Zn_ribbon_pln"/>
</dbReference>
<protein>
    <submittedName>
        <fullName evidence="4">Retrotransposon gag domain-containing protein</fullName>
    </submittedName>
</protein>
<reference evidence="4 5" key="1">
    <citation type="journal article" date="2018" name="Mol. Plant">
        <title>The genome of Artemisia annua provides insight into the evolution of Asteraceae family and artemisinin biosynthesis.</title>
        <authorList>
            <person name="Shen Q."/>
            <person name="Zhang L."/>
            <person name="Liao Z."/>
            <person name="Wang S."/>
            <person name="Yan T."/>
            <person name="Shi P."/>
            <person name="Liu M."/>
            <person name="Fu X."/>
            <person name="Pan Q."/>
            <person name="Wang Y."/>
            <person name="Lv Z."/>
            <person name="Lu X."/>
            <person name="Zhang F."/>
            <person name="Jiang W."/>
            <person name="Ma Y."/>
            <person name="Chen M."/>
            <person name="Hao X."/>
            <person name="Li L."/>
            <person name="Tang Y."/>
            <person name="Lv G."/>
            <person name="Zhou Y."/>
            <person name="Sun X."/>
            <person name="Brodelius P.E."/>
            <person name="Rose J.K.C."/>
            <person name="Tang K."/>
        </authorList>
    </citation>
    <scope>NUCLEOTIDE SEQUENCE [LARGE SCALE GENOMIC DNA]</scope>
    <source>
        <strain evidence="5">cv. Huhao1</strain>
        <tissue evidence="4">Leaf</tissue>
    </source>
</reference>
<evidence type="ECO:0000256" key="2">
    <source>
        <dbReference type="SAM" id="MobiDB-lite"/>
    </source>
</evidence>
<sequence>MDMVFLVKSPPSVPVTSTLPSSIAPSSLPLPSSIYHQTTTVPSPPPVYGPPTYDQYLETKQWLPPDDVVPPPISSLRPHSYMLPSYIPPPLFTYHQTTTIPLPPSSRDIPETVLPPRKRSFTILPSPSDPYEQAAAEASDQPKARRRVDARRWSFIPHTLGEWRYEEESPSTFELGESSSMAATRVLPVTREPIHHTIPLLIARMVRHEVRIDRVYDHLDELPLERIETIEMDLAVLIDNGVDIQQTVAGLGTTLDHTLEQALRDQLEIARARITELEEQGAGMRQEISELRESIQHERHMRGRLTDQRILDHTRITTLERTAEEAQSRQRQTDDIIAGLTRHIRELQCRLAAAMAEYESNRNSGNGGEASGTATRVEPAARRCTYREFSVCQPQTFSGTEGAVGLVRWFEKLESVFRMCTDLSIILVLKDFEILTMRHESWGRNVVLCVEMIVEEVLNMDQVSIIAKFLDLWSFFFSKIWEFIIHIYSNCLTVDQGIHMFSTSCYRCKMSFQYPQMYVNQTISCRNCHTPFMAAEMLVPMYTIPFTQPIGSWASSLSGFCSVLD</sequence>
<organism evidence="4 5">
    <name type="scientific">Artemisia annua</name>
    <name type="common">Sweet wormwood</name>
    <dbReference type="NCBI Taxonomy" id="35608"/>
    <lineage>
        <taxon>Eukaryota</taxon>
        <taxon>Viridiplantae</taxon>
        <taxon>Streptophyta</taxon>
        <taxon>Embryophyta</taxon>
        <taxon>Tracheophyta</taxon>
        <taxon>Spermatophyta</taxon>
        <taxon>Magnoliopsida</taxon>
        <taxon>eudicotyledons</taxon>
        <taxon>Gunneridae</taxon>
        <taxon>Pentapetalae</taxon>
        <taxon>asterids</taxon>
        <taxon>campanulids</taxon>
        <taxon>Asterales</taxon>
        <taxon>Asteraceae</taxon>
        <taxon>Asteroideae</taxon>
        <taxon>Anthemideae</taxon>
        <taxon>Artemisiinae</taxon>
        <taxon>Artemisia</taxon>
    </lineage>
</organism>
<gene>
    <name evidence="4" type="ORF">CTI12_AA004630</name>
</gene>
<evidence type="ECO:0000313" key="4">
    <source>
        <dbReference type="EMBL" id="PWA96905.1"/>
    </source>
</evidence>